<dbReference type="AlphaFoldDB" id="A0A7M7N5R9"/>
<protein>
    <recommendedName>
        <fullName evidence="3">Cytoplasmic tRNA 2-thiolation protein 2</fullName>
    </recommendedName>
</protein>
<dbReference type="FunCoup" id="A0A7M7N5R9">
    <property type="interactions" value="1944"/>
</dbReference>
<dbReference type="EnsemblMetazoa" id="XM_030975810">
    <property type="protein sequence ID" value="XP_030831670"/>
    <property type="gene ID" value="LOC585726"/>
</dbReference>
<dbReference type="GO" id="GO:0002143">
    <property type="term" value="P:tRNA wobble position uridine thiolation"/>
    <property type="evidence" value="ECO:0000318"/>
    <property type="project" value="GO_Central"/>
</dbReference>
<feature type="region of interest" description="Disordered" evidence="4">
    <location>
        <begin position="90"/>
        <end position="121"/>
    </location>
</feature>
<accession>A0A7M7N5R9</accession>
<dbReference type="CTD" id="348180"/>
<evidence type="ECO:0000256" key="2">
    <source>
        <dbReference type="ARBA" id="ARBA00022694"/>
    </source>
</evidence>
<dbReference type="HAMAP" id="MF_03054">
    <property type="entry name" value="CTU2"/>
    <property type="match status" value="1"/>
</dbReference>
<evidence type="ECO:0000313" key="6">
    <source>
        <dbReference type="Proteomes" id="UP000007110"/>
    </source>
</evidence>
<feature type="compositionally biased region" description="Basic and acidic residues" evidence="4">
    <location>
        <begin position="90"/>
        <end position="100"/>
    </location>
</feature>
<comment type="similarity">
    <text evidence="3">Belongs to the CTU2/NCS2 family.</text>
</comment>
<evidence type="ECO:0000313" key="5">
    <source>
        <dbReference type="EnsemblMetazoa" id="XP_030831670"/>
    </source>
</evidence>
<dbReference type="GO" id="GO:0005829">
    <property type="term" value="C:cytosol"/>
    <property type="evidence" value="ECO:0000318"/>
    <property type="project" value="GO_Central"/>
</dbReference>
<organism evidence="5 6">
    <name type="scientific">Strongylocentrotus purpuratus</name>
    <name type="common">Purple sea urchin</name>
    <dbReference type="NCBI Taxonomy" id="7668"/>
    <lineage>
        <taxon>Eukaryota</taxon>
        <taxon>Metazoa</taxon>
        <taxon>Echinodermata</taxon>
        <taxon>Eleutherozoa</taxon>
        <taxon>Echinozoa</taxon>
        <taxon>Echinoidea</taxon>
        <taxon>Euechinoidea</taxon>
        <taxon>Echinacea</taxon>
        <taxon>Camarodonta</taxon>
        <taxon>Echinidea</taxon>
        <taxon>Strongylocentrotidae</taxon>
        <taxon>Strongylocentrotus</taxon>
    </lineage>
</organism>
<dbReference type="GeneID" id="585726"/>
<dbReference type="Gene3D" id="3.40.50.620">
    <property type="entry name" value="HUPs"/>
    <property type="match status" value="1"/>
</dbReference>
<comment type="pathway">
    <text evidence="3">tRNA modification; 5-methoxycarbonylmethyl-2-thiouridine-tRNA biosynthesis.</text>
</comment>
<dbReference type="UniPathway" id="UPA00988"/>
<keyword evidence="1 3" id="KW-0963">Cytoplasm</keyword>
<dbReference type="OrthoDB" id="25129at2759"/>
<dbReference type="GO" id="GO:0016783">
    <property type="term" value="F:sulfurtransferase activity"/>
    <property type="evidence" value="ECO:0000318"/>
    <property type="project" value="GO_Central"/>
</dbReference>
<dbReference type="GO" id="GO:0032447">
    <property type="term" value="P:protein urmylation"/>
    <property type="evidence" value="ECO:0007669"/>
    <property type="project" value="UniProtKB-UniRule"/>
</dbReference>
<dbReference type="GO" id="GO:0016779">
    <property type="term" value="F:nucleotidyltransferase activity"/>
    <property type="evidence" value="ECO:0007669"/>
    <property type="project" value="UniProtKB-UniRule"/>
</dbReference>
<name>A0A7M7N5R9_STRPU</name>
<dbReference type="InterPro" id="IPR019407">
    <property type="entry name" value="CTU2"/>
</dbReference>
<sequence length="473" mass="51938">MCQVQGDDTLMIEEVKILKRSSTCLKCDEAAVVIARVKDAFCRHCFLGYVTHRFKATIGKSRLIRDKEKVLIAFSGGQNSSAVARLIHEGRSENQHKRSDSSQVSSTDDGIITQQTPEERRANRETITKLMNAYDLPTCVVPIEEVFSLRLSAESTLRVKDEDDVTMAMEHFSQLSIQDEASQRLQDILDSVKSLTAKEDLVKTLRHRLLADIAKQTGHTKVMLGDNGTNLASRVLSGMAQGRGVTVPLEVGFADNREGDSTFVRPLREFPSREVSLYNHLMGVESVCIPTLTTKASQYASINKLTDDFIHGLQVGFPSTVSTVLRTGEKLCMVSSSGDEGSCIMCKAPLDTNVSACSALESTQHSLAELSDPDRGQQTANGQCSLAVSCETSYDDQSSSECCGQGDGSCHSTKKTISFGDVSKGLCYGCRITVRDMKGVNSLPGYVLEEAGRRQRRSEMKEEIQDFLLTDDR</sequence>
<dbReference type="SUPFAM" id="SSF52402">
    <property type="entry name" value="Adenine nucleotide alpha hydrolases-like"/>
    <property type="match status" value="1"/>
</dbReference>
<dbReference type="GO" id="GO:0000049">
    <property type="term" value="F:tRNA binding"/>
    <property type="evidence" value="ECO:0007669"/>
    <property type="project" value="InterPro"/>
</dbReference>
<dbReference type="KEGG" id="spu:585726"/>
<comment type="function">
    <text evidence="3">Plays a central role in 2-thiolation of mcm(5)S(2)U at tRNA wobble positions of tRNA(Lys), tRNA(Glu) and tRNA(Gln). May act by forming a heterodimer with NCS6/CTU1 that ligates sulfur from thiocarboxylated URM1 onto the uridine of tRNAs at wobble position.</text>
</comment>
<proteinExistence type="inferred from homology"/>
<evidence type="ECO:0000256" key="3">
    <source>
        <dbReference type="HAMAP-Rule" id="MF_03054"/>
    </source>
</evidence>
<keyword evidence="6" id="KW-1185">Reference proteome</keyword>
<reference evidence="6" key="1">
    <citation type="submission" date="2015-02" db="EMBL/GenBank/DDBJ databases">
        <title>Genome sequencing for Strongylocentrotus purpuratus.</title>
        <authorList>
            <person name="Murali S."/>
            <person name="Liu Y."/>
            <person name="Vee V."/>
            <person name="English A."/>
            <person name="Wang M."/>
            <person name="Skinner E."/>
            <person name="Han Y."/>
            <person name="Muzny D.M."/>
            <person name="Worley K.C."/>
            <person name="Gibbs R.A."/>
        </authorList>
    </citation>
    <scope>NUCLEOTIDE SEQUENCE</scope>
</reference>
<comment type="subcellular location">
    <subcellularLocation>
        <location evidence="3">Cytoplasm</location>
    </subcellularLocation>
</comment>
<evidence type="ECO:0000256" key="1">
    <source>
        <dbReference type="ARBA" id="ARBA00022490"/>
    </source>
</evidence>
<dbReference type="Pfam" id="PF10288">
    <property type="entry name" value="CTU2"/>
    <property type="match status" value="1"/>
</dbReference>
<reference evidence="5" key="2">
    <citation type="submission" date="2021-01" db="UniProtKB">
        <authorList>
            <consortium name="EnsemblMetazoa"/>
        </authorList>
    </citation>
    <scope>IDENTIFICATION</scope>
</reference>
<dbReference type="OMA" id="KQRKQMM"/>
<dbReference type="PANTHER" id="PTHR20882:SF14">
    <property type="entry name" value="CYTOPLASMIC TRNA 2-THIOLATION PROTEIN 2"/>
    <property type="match status" value="1"/>
</dbReference>
<dbReference type="InterPro" id="IPR014729">
    <property type="entry name" value="Rossmann-like_a/b/a_fold"/>
</dbReference>
<dbReference type="RefSeq" id="XP_030831670.1">
    <property type="nucleotide sequence ID" value="XM_030975810.1"/>
</dbReference>
<dbReference type="Proteomes" id="UP000007110">
    <property type="component" value="Unassembled WGS sequence"/>
</dbReference>
<dbReference type="PANTHER" id="PTHR20882">
    <property type="entry name" value="CYTOPLASMIC TRNA 2-THIOLATION PROTEIN 2"/>
    <property type="match status" value="1"/>
</dbReference>
<evidence type="ECO:0000256" key="4">
    <source>
        <dbReference type="SAM" id="MobiDB-lite"/>
    </source>
</evidence>
<feature type="compositionally biased region" description="Polar residues" evidence="4">
    <location>
        <begin position="101"/>
        <end position="116"/>
    </location>
</feature>
<dbReference type="InParanoid" id="A0A7M7N5R9"/>
<keyword evidence="2 3" id="KW-0819">tRNA processing</keyword>